<dbReference type="RefSeq" id="WP_344245753.1">
    <property type="nucleotide sequence ID" value="NZ_BAAAHH010000040.1"/>
</dbReference>
<evidence type="ECO:0000256" key="1">
    <source>
        <dbReference type="ARBA" id="ARBA00008791"/>
    </source>
</evidence>
<protein>
    <submittedName>
        <fullName evidence="3">Universal stress protein</fullName>
    </submittedName>
</protein>
<dbReference type="Gene3D" id="3.40.50.620">
    <property type="entry name" value="HUPs"/>
    <property type="match status" value="2"/>
</dbReference>
<dbReference type="PANTHER" id="PTHR46268">
    <property type="entry name" value="STRESS RESPONSE PROTEIN NHAX"/>
    <property type="match status" value="1"/>
</dbReference>
<dbReference type="InterPro" id="IPR006015">
    <property type="entry name" value="Universal_stress_UspA"/>
</dbReference>
<accession>A0ABN1RW73</accession>
<evidence type="ECO:0000313" key="3">
    <source>
        <dbReference type="EMBL" id="GAA0965869.1"/>
    </source>
</evidence>
<dbReference type="InterPro" id="IPR006016">
    <property type="entry name" value="UspA"/>
</dbReference>
<evidence type="ECO:0000259" key="2">
    <source>
        <dbReference type="Pfam" id="PF00582"/>
    </source>
</evidence>
<comment type="similarity">
    <text evidence="1">Belongs to the universal stress protein A family.</text>
</comment>
<dbReference type="InterPro" id="IPR014729">
    <property type="entry name" value="Rossmann-like_a/b/a_fold"/>
</dbReference>
<feature type="domain" description="UspA" evidence="2">
    <location>
        <begin position="8"/>
        <end position="143"/>
    </location>
</feature>
<feature type="domain" description="UspA" evidence="2">
    <location>
        <begin position="153"/>
        <end position="283"/>
    </location>
</feature>
<dbReference type="PANTHER" id="PTHR46268:SF6">
    <property type="entry name" value="UNIVERSAL STRESS PROTEIN UP12"/>
    <property type="match status" value="1"/>
</dbReference>
<proteinExistence type="inferred from homology"/>
<sequence>MNESSPQPVIVGTDGSPASHAAVSWAADEALRTGRPLRIVHVQEPWTLGLPDIPPPMADEARTVESREILDEAAGLAARGRPELRVETENIQGETVRVLRLLAERGGELVLGSRGRGRFAELLLGSTTLRVAGHAARPVVVVRGEPATRRGEIVVGVAFDHDPTGPLTYAFEAARRRGSRLKAVHAWDVTDTFARQAEEDPSFIDPLDRLTELLESWRARYPDVKASEEIVNAHPAAVLTESSADADLLVVGTHGRGSLGSLLLGSVGHAVLHHARCPVVIVPV</sequence>
<reference evidence="3 4" key="1">
    <citation type="journal article" date="2019" name="Int. J. Syst. Evol. Microbiol.">
        <title>The Global Catalogue of Microorganisms (GCM) 10K type strain sequencing project: providing services to taxonomists for standard genome sequencing and annotation.</title>
        <authorList>
            <consortium name="The Broad Institute Genomics Platform"/>
            <consortium name="The Broad Institute Genome Sequencing Center for Infectious Disease"/>
            <person name="Wu L."/>
            <person name="Ma J."/>
        </authorList>
    </citation>
    <scope>NUCLEOTIDE SEQUENCE [LARGE SCALE GENOMIC DNA]</scope>
    <source>
        <strain evidence="3 4">JCM 10696</strain>
    </source>
</reference>
<dbReference type="PRINTS" id="PR01438">
    <property type="entry name" value="UNVRSLSTRESS"/>
</dbReference>
<comment type="caution">
    <text evidence="3">The sequence shown here is derived from an EMBL/GenBank/DDBJ whole genome shotgun (WGS) entry which is preliminary data.</text>
</comment>
<keyword evidence="4" id="KW-1185">Reference proteome</keyword>
<organism evidence="3 4">
    <name type="scientific">Actinocorallia libanotica</name>
    <dbReference type="NCBI Taxonomy" id="46162"/>
    <lineage>
        <taxon>Bacteria</taxon>
        <taxon>Bacillati</taxon>
        <taxon>Actinomycetota</taxon>
        <taxon>Actinomycetes</taxon>
        <taxon>Streptosporangiales</taxon>
        <taxon>Thermomonosporaceae</taxon>
        <taxon>Actinocorallia</taxon>
    </lineage>
</organism>
<dbReference type="EMBL" id="BAAAHH010000040">
    <property type="protein sequence ID" value="GAA0965869.1"/>
    <property type="molecule type" value="Genomic_DNA"/>
</dbReference>
<dbReference type="Proteomes" id="UP001500665">
    <property type="component" value="Unassembled WGS sequence"/>
</dbReference>
<dbReference type="SUPFAM" id="SSF52402">
    <property type="entry name" value="Adenine nucleotide alpha hydrolases-like"/>
    <property type="match status" value="2"/>
</dbReference>
<evidence type="ECO:0000313" key="4">
    <source>
        <dbReference type="Proteomes" id="UP001500665"/>
    </source>
</evidence>
<dbReference type="Pfam" id="PF00582">
    <property type="entry name" value="Usp"/>
    <property type="match status" value="2"/>
</dbReference>
<gene>
    <name evidence="3" type="ORF">GCM10009550_67010</name>
</gene>
<name>A0ABN1RW73_9ACTN</name>